<dbReference type="Pfam" id="PF13380">
    <property type="entry name" value="CoA_binding_2"/>
    <property type="match status" value="1"/>
</dbReference>
<organism evidence="2 3">
    <name type="scientific">Corynebacterium breve</name>
    <dbReference type="NCBI Taxonomy" id="3049799"/>
    <lineage>
        <taxon>Bacteria</taxon>
        <taxon>Bacillati</taxon>
        <taxon>Actinomycetota</taxon>
        <taxon>Actinomycetes</taxon>
        <taxon>Mycobacteriales</taxon>
        <taxon>Corynebacteriaceae</taxon>
        <taxon>Corynebacterium</taxon>
    </lineage>
</organism>
<dbReference type="InterPro" id="IPR003781">
    <property type="entry name" value="CoA-bd"/>
</dbReference>
<dbReference type="SMART" id="SM00881">
    <property type="entry name" value="CoA_binding"/>
    <property type="match status" value="1"/>
</dbReference>
<dbReference type="SUPFAM" id="SSF51735">
    <property type="entry name" value="NAD(P)-binding Rossmann-fold domains"/>
    <property type="match status" value="1"/>
</dbReference>
<dbReference type="PANTHER" id="PTHR42793">
    <property type="entry name" value="COA BINDING DOMAIN CONTAINING PROTEIN"/>
    <property type="match status" value="1"/>
</dbReference>
<dbReference type="InterPro" id="IPR032875">
    <property type="entry name" value="Succ_CoA_lig_flav_dom"/>
</dbReference>
<dbReference type="PANTHER" id="PTHR42793:SF1">
    <property type="entry name" value="PEPTIDYL-LYSINE N-ACETYLTRANSFERASE PATZ"/>
    <property type="match status" value="1"/>
</dbReference>
<evidence type="ECO:0000313" key="3">
    <source>
        <dbReference type="Proteomes" id="UP001225598"/>
    </source>
</evidence>
<dbReference type="Pfam" id="PF13607">
    <property type="entry name" value="Succ_CoA_lig"/>
    <property type="match status" value="1"/>
</dbReference>
<reference evidence="2 3" key="1">
    <citation type="submission" date="2023-05" db="EMBL/GenBank/DDBJ databases">
        <title>Corynebacterium suedekumii sp. nov. and Corynebacterium breve sp. nov. isolated from raw cow's milk.</title>
        <authorList>
            <person name="Baer M.K."/>
            <person name="Mehl L."/>
            <person name="Hellmuth R."/>
            <person name="Marke G."/>
            <person name="Lipski A."/>
        </authorList>
    </citation>
    <scope>NUCLEOTIDE SEQUENCE [LARGE SCALE GENOMIC DNA]</scope>
    <source>
        <strain evidence="2 3">R4</strain>
    </source>
</reference>
<dbReference type="Gene3D" id="3.40.50.261">
    <property type="entry name" value="Succinyl-CoA synthetase domains"/>
    <property type="match status" value="2"/>
</dbReference>
<dbReference type="SUPFAM" id="SSF52210">
    <property type="entry name" value="Succinyl-CoA synthetase domains"/>
    <property type="match status" value="2"/>
</dbReference>
<name>A0ABY8VGN8_9CORY</name>
<evidence type="ECO:0000313" key="2">
    <source>
        <dbReference type="EMBL" id="WIM67808.1"/>
    </source>
</evidence>
<accession>A0ABY8VGN8</accession>
<dbReference type="InterPro" id="IPR036291">
    <property type="entry name" value="NAD(P)-bd_dom_sf"/>
</dbReference>
<dbReference type="RefSeq" id="WP_284825133.1">
    <property type="nucleotide sequence ID" value="NZ_CP126969.1"/>
</dbReference>
<dbReference type="Gene3D" id="3.40.50.720">
    <property type="entry name" value="NAD(P)-binding Rossmann-like Domain"/>
    <property type="match status" value="1"/>
</dbReference>
<keyword evidence="3" id="KW-1185">Reference proteome</keyword>
<dbReference type="EMBL" id="CP126969">
    <property type="protein sequence ID" value="WIM67808.1"/>
    <property type="molecule type" value="Genomic_DNA"/>
</dbReference>
<sequence length="589" mass="61430">MSSHSLDSLFKPRGIAVIGASENPDKLGSIMIRSLSNFPGPVVGINPKGGEGLHTSVAEAVEAVGPIDLVISCVPAPATANALREASKAGATSSLICSGGFAEAGGEFDKYEAELQAAIDETGIRVLGPNTSGFFLPGEDLLACFVPSVKLLKPGKISVISSSGGVNLASCYSLARLGQGVRLGVGIGGAINVTATEVLEYLTEDEATEVVALHIEKVEDGPRLRAAVEAATRKKPVVALVIGRTDIKEFARRHTGSLDTSWELTRSVLRNAGAVVVDTEQEMVESAVALTGKRIPPKKNPQASFVTGQAGPGMIIADRLQTDGVDLPYLDSSIVDAIGEILPPMTHFKNPVDTGRPAPGLRKIIEITARDEQLDVLGAFAIVEETLNLTTEFVESGVTHLPVLASVDGPSETISKAMEIANQQGIPLLVGPTSLAVGIRALVEDSRARYAAELERIEGVAATDSANLATSSGASAGTTTPADGVTLIAEARHDDIFRTTVSLRLGANRTPAEHATPVFKGLAQRLITAVADADEINRFGALSEANWQPVDQVLASLAKTLEENPQTEQVSATLQVSKNGVIVLDSSLS</sequence>
<protein>
    <submittedName>
        <fullName evidence="2">CoA-binding protein</fullName>
    </submittedName>
</protein>
<dbReference type="Proteomes" id="UP001225598">
    <property type="component" value="Chromosome"/>
</dbReference>
<gene>
    <name evidence="2" type="ORF">QP027_12185</name>
</gene>
<evidence type="ECO:0000259" key="1">
    <source>
        <dbReference type="SMART" id="SM00881"/>
    </source>
</evidence>
<feature type="domain" description="CoA-binding" evidence="1">
    <location>
        <begin position="9"/>
        <end position="101"/>
    </location>
</feature>
<dbReference type="InterPro" id="IPR016102">
    <property type="entry name" value="Succinyl-CoA_synth-like"/>
</dbReference>
<proteinExistence type="predicted"/>